<dbReference type="GO" id="GO:0006355">
    <property type="term" value="P:regulation of DNA-templated transcription"/>
    <property type="evidence" value="ECO:0007669"/>
    <property type="project" value="InterPro"/>
</dbReference>
<dbReference type="EMBL" id="WAJR01000005">
    <property type="protein sequence ID" value="KAB1641520.1"/>
    <property type="molecule type" value="Genomic_DNA"/>
</dbReference>
<dbReference type="RefSeq" id="WP_158049010.1">
    <property type="nucleotide sequence ID" value="NZ_DBFAZM010000086.1"/>
</dbReference>
<dbReference type="Pfam" id="PF04221">
    <property type="entry name" value="RelB"/>
    <property type="match status" value="1"/>
</dbReference>
<dbReference type="OrthoDB" id="3177182at2"/>
<dbReference type="GeneID" id="98657404"/>
<sequence length="89" mass="9899">MGTASVTIRVDESTKQAVSAIAEDFGFDISSITRAFYKQIEREHRIPLTLEYPKPNKESLESIREADEIARNGGPTYASAKEMFEAMGV</sequence>
<accession>A0A6N6NPY1</accession>
<dbReference type="NCBIfam" id="TIGR02384">
    <property type="entry name" value="RelB_DinJ"/>
    <property type="match status" value="1"/>
</dbReference>
<name>A0A6N6NPY1_9ACTN</name>
<keyword evidence="2" id="KW-1277">Toxin-antitoxin system</keyword>
<organism evidence="3 4">
    <name type="scientific">Ellagibacter isourolithinifaciens</name>
    <dbReference type="NCBI Taxonomy" id="2137581"/>
    <lineage>
        <taxon>Bacteria</taxon>
        <taxon>Bacillati</taxon>
        <taxon>Actinomycetota</taxon>
        <taxon>Coriobacteriia</taxon>
        <taxon>Eggerthellales</taxon>
        <taxon>Eggerthellaceae</taxon>
        <taxon>Ellagibacter</taxon>
    </lineage>
</organism>
<dbReference type="PANTHER" id="PTHR38781:SF1">
    <property type="entry name" value="ANTITOXIN DINJ-RELATED"/>
    <property type="match status" value="1"/>
</dbReference>
<comment type="caution">
    <text evidence="3">The sequence shown here is derived from an EMBL/GenBank/DDBJ whole genome shotgun (WGS) entry which is preliminary data.</text>
</comment>
<comment type="similarity">
    <text evidence="1">Belongs to the RelB/DinJ antitoxin family.</text>
</comment>
<dbReference type="PANTHER" id="PTHR38781">
    <property type="entry name" value="ANTITOXIN DINJ-RELATED"/>
    <property type="match status" value="1"/>
</dbReference>
<dbReference type="InterPro" id="IPR013321">
    <property type="entry name" value="Arc_rbn_hlx_hlx"/>
</dbReference>
<protein>
    <submittedName>
        <fullName evidence="3">Type II toxin-antitoxin system RelB/DinJ family antitoxin</fullName>
    </submittedName>
</protein>
<dbReference type="Gene3D" id="1.10.1220.10">
    <property type="entry name" value="Met repressor-like"/>
    <property type="match status" value="1"/>
</dbReference>
<dbReference type="InterPro" id="IPR007337">
    <property type="entry name" value="RelB/DinJ"/>
</dbReference>
<keyword evidence="4" id="KW-1185">Reference proteome</keyword>
<proteinExistence type="inferred from homology"/>
<evidence type="ECO:0000313" key="4">
    <source>
        <dbReference type="Proteomes" id="UP000468668"/>
    </source>
</evidence>
<dbReference type="Proteomes" id="UP000468668">
    <property type="component" value="Unassembled WGS sequence"/>
</dbReference>
<evidence type="ECO:0000256" key="2">
    <source>
        <dbReference type="ARBA" id="ARBA00022649"/>
    </source>
</evidence>
<reference evidence="3 4" key="1">
    <citation type="submission" date="2019-09" db="EMBL/GenBank/DDBJ databases">
        <title>Whole genome shotgun sequencing (WGS) of Ellagibacter isourolithinifaciens DSM 104140(T) and Adlercreutzia muris DSM 29508(T).</title>
        <authorList>
            <person name="Stoll D.A."/>
            <person name="Danylec N."/>
            <person name="Huch M."/>
        </authorList>
    </citation>
    <scope>NUCLEOTIDE SEQUENCE [LARGE SCALE GENOMIC DNA]</scope>
    <source>
        <strain evidence="3 4">DSM 104140</strain>
    </source>
</reference>
<evidence type="ECO:0000256" key="1">
    <source>
        <dbReference type="ARBA" id="ARBA00010562"/>
    </source>
</evidence>
<dbReference type="GO" id="GO:0006351">
    <property type="term" value="P:DNA-templated transcription"/>
    <property type="evidence" value="ECO:0007669"/>
    <property type="project" value="TreeGrafter"/>
</dbReference>
<evidence type="ECO:0000313" key="3">
    <source>
        <dbReference type="EMBL" id="KAB1641520.1"/>
    </source>
</evidence>
<dbReference type="AlphaFoldDB" id="A0A6N6NPY1"/>
<gene>
    <name evidence="3" type="ORF">F8C90_03170</name>
</gene>